<feature type="transmembrane region" description="Helical" evidence="1">
    <location>
        <begin position="96"/>
        <end position="116"/>
    </location>
</feature>
<dbReference type="RefSeq" id="WP_310538334.1">
    <property type="nucleotide sequence ID" value="NZ_BAAAOC010000071.1"/>
</dbReference>
<organism evidence="2 3">
    <name type="scientific">Nesterenkonia flava</name>
    <dbReference type="NCBI Taxonomy" id="469799"/>
    <lineage>
        <taxon>Bacteria</taxon>
        <taxon>Bacillati</taxon>
        <taxon>Actinomycetota</taxon>
        <taxon>Actinomycetes</taxon>
        <taxon>Micrococcales</taxon>
        <taxon>Micrococcaceae</taxon>
        <taxon>Nesterenkonia</taxon>
    </lineage>
</organism>
<feature type="transmembrane region" description="Helical" evidence="1">
    <location>
        <begin position="12"/>
        <end position="41"/>
    </location>
</feature>
<accession>A0ABU1FWB7</accession>
<dbReference type="EMBL" id="JAVKGT010000045">
    <property type="protein sequence ID" value="MDR5712966.1"/>
    <property type="molecule type" value="Genomic_DNA"/>
</dbReference>
<keyword evidence="1" id="KW-1133">Transmembrane helix</keyword>
<evidence type="ECO:0008006" key="4">
    <source>
        <dbReference type="Google" id="ProtNLM"/>
    </source>
</evidence>
<gene>
    <name evidence="2" type="ORF">RH857_12630</name>
</gene>
<keyword evidence="3" id="KW-1185">Reference proteome</keyword>
<name>A0ABU1FWB7_9MICC</name>
<comment type="caution">
    <text evidence="2">The sequence shown here is derived from an EMBL/GenBank/DDBJ whole genome shotgun (WGS) entry which is preliminary data.</text>
</comment>
<evidence type="ECO:0000256" key="1">
    <source>
        <dbReference type="SAM" id="Phobius"/>
    </source>
</evidence>
<dbReference type="Proteomes" id="UP001260872">
    <property type="component" value="Unassembled WGS sequence"/>
</dbReference>
<proteinExistence type="predicted"/>
<keyword evidence="1" id="KW-0812">Transmembrane</keyword>
<evidence type="ECO:0000313" key="3">
    <source>
        <dbReference type="Proteomes" id="UP001260872"/>
    </source>
</evidence>
<feature type="transmembrane region" description="Helical" evidence="1">
    <location>
        <begin position="139"/>
        <end position="163"/>
    </location>
</feature>
<feature type="transmembrane region" description="Helical" evidence="1">
    <location>
        <begin position="61"/>
        <end position="84"/>
    </location>
</feature>
<protein>
    <recommendedName>
        <fullName evidence="4">DUF998 domain-containing protein</fullName>
    </recommendedName>
</protein>
<sequence>MNRALSVFRFHFILKGHFIGIPALVLSSAFILSLGIAFVVHLNADEALSAADPMYSGAGQSVLWCLLGISAAVAYSGSAHALGLSYSRRSYMLGMLMALGVVSLGVGAVVALLAWIEEATSGFGIHHYMMALPYLTQQGGAAAVGLLAAAAAMLLMLIGAFFALVYKRFGMARMWFLLIGVMLLVVVLFGLSVIFDWGPAMLNWLLQQTGLTWAGWAALAAAVLAGLTWLVVRRMPANA</sequence>
<evidence type="ECO:0000313" key="2">
    <source>
        <dbReference type="EMBL" id="MDR5712966.1"/>
    </source>
</evidence>
<reference evidence="3" key="1">
    <citation type="submission" date="2023-07" db="EMBL/GenBank/DDBJ databases">
        <title>Description of three actinobacteria isolated from air of manufacturing shop in a pharmaceutical factory.</title>
        <authorList>
            <person name="Zhang D.-F."/>
        </authorList>
    </citation>
    <scope>NUCLEOTIDE SEQUENCE [LARGE SCALE GENOMIC DNA]</scope>
    <source>
        <strain evidence="3">CCTCC AB 207010</strain>
    </source>
</reference>
<keyword evidence="1" id="KW-0472">Membrane</keyword>
<feature type="transmembrane region" description="Helical" evidence="1">
    <location>
        <begin position="175"/>
        <end position="195"/>
    </location>
</feature>
<feature type="transmembrane region" description="Helical" evidence="1">
    <location>
        <begin position="215"/>
        <end position="232"/>
    </location>
</feature>